<dbReference type="CDD" id="cd06267">
    <property type="entry name" value="PBP1_LacI_sugar_binding-like"/>
    <property type="match status" value="1"/>
</dbReference>
<dbReference type="Pfam" id="PF00356">
    <property type="entry name" value="LacI"/>
    <property type="match status" value="1"/>
</dbReference>
<dbReference type="SUPFAM" id="SSF47413">
    <property type="entry name" value="lambda repressor-like DNA-binding domains"/>
    <property type="match status" value="1"/>
</dbReference>
<reference evidence="6" key="1">
    <citation type="journal article" date="2019" name="Int. J. Syst. Evol. Microbiol.">
        <title>The Global Catalogue of Microorganisms (GCM) 10K type strain sequencing project: providing services to taxonomists for standard genome sequencing and annotation.</title>
        <authorList>
            <consortium name="The Broad Institute Genomics Platform"/>
            <consortium name="The Broad Institute Genome Sequencing Center for Infectious Disease"/>
            <person name="Wu L."/>
            <person name="Ma J."/>
        </authorList>
    </citation>
    <scope>NUCLEOTIDE SEQUENCE [LARGE SCALE GENOMIC DNA]</scope>
    <source>
        <strain evidence="6">JCM 18326</strain>
    </source>
</reference>
<dbReference type="Proteomes" id="UP001500298">
    <property type="component" value="Unassembled WGS sequence"/>
</dbReference>
<keyword evidence="6" id="KW-1185">Reference proteome</keyword>
<dbReference type="InterPro" id="IPR000843">
    <property type="entry name" value="HTH_LacI"/>
</dbReference>
<proteinExistence type="predicted"/>
<dbReference type="SMART" id="SM00354">
    <property type="entry name" value="HTH_LACI"/>
    <property type="match status" value="1"/>
</dbReference>
<dbReference type="SUPFAM" id="SSF53822">
    <property type="entry name" value="Periplasmic binding protein-like I"/>
    <property type="match status" value="1"/>
</dbReference>
<sequence length="337" mass="37470">MQKKVTIHDIAEHLQTTAATVSRALNDHPAISERTKKKVREAAQQLGYERNQLASALRKGSSQTVGVIVPLADRNFFSSVVSGLQSVLNEQGYNVIICQSNDQLEKEIQNIDTLLNAQVDAIVISISKESIGKNTHLHKVVEQGTPLLMFDRIDSTVKADRVCINDIEGGRLATAHLLQQKDVPIACLHSSLSLNIYKDRFKGYQLALEEKEKAFIPEYCLQVESSIEAGYQGMKQLLERLSPPFGLFCTSDYTAIGAMEYLKELKYTIPEDVHIVGYSNEPLTAYLCPPLSTIDQKSKQLGMQIGAQLLQRFKTLTTPPKIIDLLPELLTRTSSLS</sequence>
<dbReference type="EMBL" id="BAABJX010000059">
    <property type="protein sequence ID" value="GAA4848733.1"/>
    <property type="molecule type" value="Genomic_DNA"/>
</dbReference>
<dbReference type="Gene3D" id="1.10.260.40">
    <property type="entry name" value="lambda repressor-like DNA-binding domains"/>
    <property type="match status" value="1"/>
</dbReference>
<evidence type="ECO:0000256" key="2">
    <source>
        <dbReference type="ARBA" id="ARBA00023125"/>
    </source>
</evidence>
<evidence type="ECO:0000313" key="5">
    <source>
        <dbReference type="EMBL" id="GAA4848733.1"/>
    </source>
</evidence>
<evidence type="ECO:0000256" key="3">
    <source>
        <dbReference type="ARBA" id="ARBA00023163"/>
    </source>
</evidence>
<keyword evidence="2 5" id="KW-0238">DNA-binding</keyword>
<keyword evidence="3" id="KW-0804">Transcription</keyword>
<comment type="caution">
    <text evidence="5">The sequence shown here is derived from an EMBL/GenBank/DDBJ whole genome shotgun (WGS) entry which is preliminary data.</text>
</comment>
<evidence type="ECO:0000313" key="6">
    <source>
        <dbReference type="Proteomes" id="UP001500298"/>
    </source>
</evidence>
<dbReference type="Pfam" id="PF13377">
    <property type="entry name" value="Peripla_BP_3"/>
    <property type="match status" value="1"/>
</dbReference>
<dbReference type="InterPro" id="IPR046335">
    <property type="entry name" value="LacI/GalR-like_sensor"/>
</dbReference>
<dbReference type="CDD" id="cd01392">
    <property type="entry name" value="HTH_LacI"/>
    <property type="match status" value="1"/>
</dbReference>
<accession>A0ABP9DJ67</accession>
<evidence type="ECO:0000259" key="4">
    <source>
        <dbReference type="PROSITE" id="PS50932"/>
    </source>
</evidence>
<gene>
    <name evidence="5" type="ORF">GCM10023331_36850</name>
</gene>
<keyword evidence="1" id="KW-0805">Transcription regulation</keyword>
<dbReference type="GO" id="GO:0003677">
    <property type="term" value="F:DNA binding"/>
    <property type="evidence" value="ECO:0007669"/>
    <property type="project" value="UniProtKB-KW"/>
</dbReference>
<dbReference type="RefSeq" id="WP_345374524.1">
    <property type="nucleotide sequence ID" value="NZ_BAABJX010000059.1"/>
</dbReference>
<protein>
    <submittedName>
        <fullName evidence="5">LacI family DNA-binding transcriptional regulator</fullName>
    </submittedName>
</protein>
<dbReference type="InterPro" id="IPR028082">
    <property type="entry name" value="Peripla_BP_I"/>
</dbReference>
<dbReference type="InterPro" id="IPR010982">
    <property type="entry name" value="Lambda_DNA-bd_dom_sf"/>
</dbReference>
<dbReference type="PANTHER" id="PTHR30146">
    <property type="entry name" value="LACI-RELATED TRANSCRIPTIONAL REPRESSOR"/>
    <property type="match status" value="1"/>
</dbReference>
<feature type="domain" description="HTH lacI-type" evidence="4">
    <location>
        <begin position="5"/>
        <end position="59"/>
    </location>
</feature>
<evidence type="ECO:0000256" key="1">
    <source>
        <dbReference type="ARBA" id="ARBA00023015"/>
    </source>
</evidence>
<organism evidence="5 6">
    <name type="scientific">Algivirga pacifica</name>
    <dbReference type="NCBI Taxonomy" id="1162670"/>
    <lineage>
        <taxon>Bacteria</taxon>
        <taxon>Pseudomonadati</taxon>
        <taxon>Bacteroidota</taxon>
        <taxon>Cytophagia</taxon>
        <taxon>Cytophagales</taxon>
        <taxon>Flammeovirgaceae</taxon>
        <taxon>Algivirga</taxon>
    </lineage>
</organism>
<name>A0ABP9DJ67_9BACT</name>
<dbReference type="Gene3D" id="3.40.50.2300">
    <property type="match status" value="2"/>
</dbReference>
<dbReference type="PROSITE" id="PS50932">
    <property type="entry name" value="HTH_LACI_2"/>
    <property type="match status" value="1"/>
</dbReference>
<dbReference type="PANTHER" id="PTHR30146:SF109">
    <property type="entry name" value="HTH-TYPE TRANSCRIPTIONAL REGULATOR GALS"/>
    <property type="match status" value="1"/>
</dbReference>